<dbReference type="Proteomes" id="UP000580250">
    <property type="component" value="Unassembled WGS sequence"/>
</dbReference>
<proteinExistence type="predicted"/>
<dbReference type="AlphaFoldDB" id="A0A6V7UJ83"/>
<name>A0A6V7UJ83_MELEN</name>
<protein>
    <submittedName>
        <fullName evidence="1">Uncharacterized protein</fullName>
    </submittedName>
</protein>
<organism evidence="1 2">
    <name type="scientific">Meloidogyne enterolobii</name>
    <name type="common">Root-knot nematode worm</name>
    <name type="synonym">Meloidogyne mayaguensis</name>
    <dbReference type="NCBI Taxonomy" id="390850"/>
    <lineage>
        <taxon>Eukaryota</taxon>
        <taxon>Metazoa</taxon>
        <taxon>Ecdysozoa</taxon>
        <taxon>Nematoda</taxon>
        <taxon>Chromadorea</taxon>
        <taxon>Rhabditida</taxon>
        <taxon>Tylenchina</taxon>
        <taxon>Tylenchomorpha</taxon>
        <taxon>Tylenchoidea</taxon>
        <taxon>Meloidogynidae</taxon>
        <taxon>Meloidogyninae</taxon>
        <taxon>Meloidogyne</taxon>
    </lineage>
</organism>
<evidence type="ECO:0000313" key="2">
    <source>
        <dbReference type="Proteomes" id="UP000580250"/>
    </source>
</evidence>
<reference evidence="1 2" key="1">
    <citation type="submission" date="2020-08" db="EMBL/GenBank/DDBJ databases">
        <authorList>
            <person name="Koutsovoulos G."/>
            <person name="Danchin GJ E."/>
        </authorList>
    </citation>
    <scope>NUCLEOTIDE SEQUENCE [LARGE SCALE GENOMIC DNA]</scope>
</reference>
<dbReference type="EMBL" id="CAJEWN010000074">
    <property type="protein sequence ID" value="CAD2159351.1"/>
    <property type="molecule type" value="Genomic_DNA"/>
</dbReference>
<evidence type="ECO:0000313" key="1">
    <source>
        <dbReference type="EMBL" id="CAD2159351.1"/>
    </source>
</evidence>
<accession>A0A6V7UJ83</accession>
<sequence length="46" mass="5031">MAKCNFTDAQRSKNAGMAIVLISLTKEYSLYTVKKISSAKSGSIKF</sequence>
<comment type="caution">
    <text evidence="1">The sequence shown here is derived from an EMBL/GenBank/DDBJ whole genome shotgun (WGS) entry which is preliminary data.</text>
</comment>
<gene>
    <name evidence="1" type="ORF">MENT_LOCUS13657</name>
</gene>